<sequence>MLVNHMRDILIKLKNGEIDVDEAEKRLKLSYFDELEEFCKLDVNRKHRTGIPEAIYGESKTTKDLAKIMVHLAEKNDVAFATRVKDIDALKKELKNYNLENFDFKINEIGRTFALIKKGYNVEKIGKVGILAAGTSDIPVAEEAKETAEIMGCEVIKSYDVGIAGVHRLFKPLKRMIDEEVCCIIVVAGMEGALPSLVTSLVDVPVIGVPTSVGYGVKITPILTMLHSCSPGLAIVNIDNGFGAGAFAGLIASMIYQKLKLPSETVIY</sequence>
<dbReference type="EMBL" id="AGJL01000070">
    <property type="protein sequence ID" value="EHP83845.1"/>
    <property type="molecule type" value="Genomic_DNA"/>
</dbReference>
<name>H1L1C8_9EURY</name>
<dbReference type="Proteomes" id="UP000003706">
    <property type="component" value="Unassembled WGS sequence"/>
</dbReference>
<dbReference type="InterPro" id="IPR000031">
    <property type="entry name" value="PurE_dom"/>
</dbReference>
<protein>
    <submittedName>
        <fullName evidence="2">1-(5-phosphoribosyl)-5-amino-4-imidazole-carboxylate (AIR) carboxylase</fullName>
    </submittedName>
</protein>
<dbReference type="Pfam" id="PF00731">
    <property type="entry name" value="AIRC"/>
    <property type="match status" value="1"/>
</dbReference>
<dbReference type="GO" id="GO:0016787">
    <property type="term" value="F:hydrolase activity"/>
    <property type="evidence" value="ECO:0007669"/>
    <property type="project" value="InterPro"/>
</dbReference>
<gene>
    <name evidence="2" type="ORF">MetfoDRAFT_1852</name>
</gene>
<accession>H1L1C8</accession>
<dbReference type="PANTHER" id="PTHR43064">
    <property type="entry name" value="PHOSPHORIBOSYLAMINOIMIDAZOLE CARBOXYLASE-RELATED"/>
    <property type="match status" value="1"/>
</dbReference>
<feature type="domain" description="PurE" evidence="1">
    <location>
        <begin position="126"/>
        <end position="261"/>
    </location>
</feature>
<evidence type="ECO:0000313" key="2">
    <source>
        <dbReference type="EMBL" id="EHP83845.1"/>
    </source>
</evidence>
<dbReference type="PANTHER" id="PTHR43064:SF1">
    <property type="entry name" value="SLL1489 PROTEIN"/>
    <property type="match status" value="1"/>
</dbReference>
<dbReference type="PATRIC" id="fig|647171.4.peg.1790"/>
<evidence type="ECO:0000313" key="3">
    <source>
        <dbReference type="Proteomes" id="UP000003706"/>
    </source>
</evidence>
<dbReference type="AlphaFoldDB" id="H1L1C8"/>
<reference evidence="2 3" key="1">
    <citation type="submission" date="2011-09" db="EMBL/GenBank/DDBJ databases">
        <title>The draft genome of Methanotorris formicicus Mc-S-70.</title>
        <authorList>
            <consortium name="US DOE Joint Genome Institute (JGI-PGF)"/>
            <person name="Lucas S."/>
            <person name="Han J."/>
            <person name="Lapidus A."/>
            <person name="Cheng J.-F."/>
            <person name="Goodwin L."/>
            <person name="Pitluck S."/>
            <person name="Peters L."/>
            <person name="Land M.L."/>
            <person name="Hauser L."/>
            <person name="Sieprawska-Lupa M."/>
            <person name="Takai K."/>
            <person name="Miyazaki J."/>
            <person name="Whitman W."/>
            <person name="Woyke T.J."/>
        </authorList>
    </citation>
    <scope>NUCLEOTIDE SEQUENCE [LARGE SCALE GENOMIC DNA]</scope>
    <source>
        <strain evidence="2 3">Mc-S-70</strain>
    </source>
</reference>
<organism evidence="2 3">
    <name type="scientific">Methanotorris formicicus Mc-S-70</name>
    <dbReference type="NCBI Taxonomy" id="647171"/>
    <lineage>
        <taxon>Archaea</taxon>
        <taxon>Methanobacteriati</taxon>
        <taxon>Methanobacteriota</taxon>
        <taxon>Methanomada group</taxon>
        <taxon>Methanococci</taxon>
        <taxon>Methanococcales</taxon>
        <taxon>Methanocaldococcaceae</taxon>
        <taxon>Methanotorris</taxon>
    </lineage>
</organism>
<comment type="caution">
    <text evidence="2">The sequence shown here is derived from an EMBL/GenBank/DDBJ whole genome shotgun (WGS) entry which is preliminary data.</text>
</comment>
<dbReference type="SUPFAM" id="SSF52255">
    <property type="entry name" value="N5-CAIR mutase (phosphoribosylaminoimidazole carboxylase, PurE)"/>
    <property type="match status" value="1"/>
</dbReference>
<dbReference type="SMART" id="SM01001">
    <property type="entry name" value="AIRC"/>
    <property type="match status" value="1"/>
</dbReference>
<dbReference type="Gene3D" id="3.40.50.1970">
    <property type="match status" value="1"/>
</dbReference>
<proteinExistence type="predicted"/>
<keyword evidence="3" id="KW-1185">Reference proteome</keyword>
<dbReference type="GO" id="GO:0006189">
    <property type="term" value="P:'de novo' IMP biosynthetic process"/>
    <property type="evidence" value="ECO:0007669"/>
    <property type="project" value="InterPro"/>
</dbReference>
<dbReference type="STRING" id="647171.MetfoDRAFT_1852"/>
<dbReference type="NCBIfam" id="NF033503">
    <property type="entry name" value="LarB"/>
    <property type="match status" value="1"/>
</dbReference>
<evidence type="ECO:0000259" key="1">
    <source>
        <dbReference type="SMART" id="SM01001"/>
    </source>
</evidence>
<dbReference type="InterPro" id="IPR039476">
    <property type="entry name" value="P2CMN_synthase_LarB"/>
</dbReference>